<evidence type="ECO:0000256" key="1">
    <source>
        <dbReference type="SAM" id="Phobius"/>
    </source>
</evidence>
<gene>
    <name evidence="2" type="ORF">T1815_06661</name>
</gene>
<dbReference type="Proteomes" id="UP000049472">
    <property type="component" value="Unassembled WGS sequence"/>
</dbReference>
<proteinExistence type="predicted"/>
<accession>A0A0M6WE64</accession>
<feature type="transmembrane region" description="Helical" evidence="1">
    <location>
        <begin position="22"/>
        <end position="41"/>
    </location>
</feature>
<sequence>MEQKTPFKELTFSQKIQYIWDYYKLPIFLVIIGIIAVTAFIRGRLAQKNTVLSVLCVNVENSTTEDNGADIFNDFLTDNGYDLSKDEIALNKNIYVDVDKNGLDYQNMAALTAYFASNEYDICFMDDKTFDYYAKNVCFEDISKYLDKTILEKYKDRLVYVTIDGKEYPCGIRLSADDNEFVKASGLYSSCTVGVCCDSSHDAMVKKLCGYILQ</sequence>
<name>A0A0M6WE64_9FIRM</name>
<reference evidence="3" key="1">
    <citation type="submission" date="2015-05" db="EMBL/GenBank/DDBJ databases">
        <authorList>
            <consortium name="Pathogen Informatics"/>
        </authorList>
    </citation>
    <scope>NUCLEOTIDE SEQUENCE [LARGE SCALE GENOMIC DNA]</scope>
    <source>
        <strain evidence="3">T1-815</strain>
    </source>
</reference>
<keyword evidence="1" id="KW-0812">Transmembrane</keyword>
<dbReference type="Gene3D" id="3.40.190.10">
    <property type="entry name" value="Periplasmic binding protein-like II"/>
    <property type="match status" value="1"/>
</dbReference>
<organism evidence="2 3">
    <name type="scientific">Agathobacter rectalis</name>
    <dbReference type="NCBI Taxonomy" id="39491"/>
    <lineage>
        <taxon>Bacteria</taxon>
        <taxon>Bacillati</taxon>
        <taxon>Bacillota</taxon>
        <taxon>Clostridia</taxon>
        <taxon>Lachnospirales</taxon>
        <taxon>Lachnospiraceae</taxon>
        <taxon>Agathobacter</taxon>
    </lineage>
</organism>
<dbReference type="EMBL" id="CVRQ01000009">
    <property type="protein sequence ID" value="CRL33785.1"/>
    <property type="molecule type" value="Genomic_DNA"/>
</dbReference>
<evidence type="ECO:0000313" key="3">
    <source>
        <dbReference type="Proteomes" id="UP000049472"/>
    </source>
</evidence>
<keyword evidence="3" id="KW-1185">Reference proteome</keyword>
<keyword evidence="1" id="KW-1133">Transmembrane helix</keyword>
<evidence type="ECO:0000313" key="2">
    <source>
        <dbReference type="EMBL" id="CRL33785.1"/>
    </source>
</evidence>
<keyword evidence="1" id="KW-0472">Membrane</keyword>
<dbReference type="AlphaFoldDB" id="A0A0M6WE64"/>
<dbReference type="RefSeq" id="WP_055061119.1">
    <property type="nucleotide sequence ID" value="NZ_CVRQ01000009.1"/>
</dbReference>
<protein>
    <submittedName>
        <fullName evidence="2">Uncharacterized protein</fullName>
    </submittedName>
</protein>